<dbReference type="OrthoDB" id="3693158at2"/>
<keyword evidence="2" id="KW-1185">Reference proteome</keyword>
<gene>
    <name evidence="1" type="ORF">AHOG_09820</name>
</gene>
<evidence type="ECO:0000313" key="2">
    <source>
        <dbReference type="Proteomes" id="UP000204221"/>
    </source>
</evidence>
<evidence type="ECO:0000313" key="1">
    <source>
        <dbReference type="EMBL" id="ASO19608.1"/>
    </source>
</evidence>
<dbReference type="Proteomes" id="UP000204221">
    <property type="component" value="Chromosome"/>
</dbReference>
<organism evidence="1 2">
    <name type="scientific">Actinoalloteichus hoggarensis</name>
    <dbReference type="NCBI Taxonomy" id="1470176"/>
    <lineage>
        <taxon>Bacteria</taxon>
        <taxon>Bacillati</taxon>
        <taxon>Actinomycetota</taxon>
        <taxon>Actinomycetes</taxon>
        <taxon>Pseudonocardiales</taxon>
        <taxon>Pseudonocardiaceae</taxon>
        <taxon>Actinoalloteichus</taxon>
    </lineage>
</organism>
<dbReference type="AlphaFoldDB" id="A0A221W1K6"/>
<dbReference type="KEGG" id="ahg:AHOG_09820"/>
<protein>
    <submittedName>
        <fullName evidence="1">Uncharacterized protein</fullName>
    </submittedName>
</protein>
<reference evidence="1 2" key="1">
    <citation type="submission" date="2017-07" db="EMBL/GenBank/DDBJ databases">
        <title>Complete genome sequence of Actinoalloteichus hoggarensis DSM 45943, type strain of Actinoalloteichus hoggarensis.</title>
        <authorList>
            <person name="Ruckert C."/>
            <person name="Nouioui I."/>
            <person name="Willmese J."/>
            <person name="van Wezel G."/>
            <person name="Klenk H.-P."/>
            <person name="Kalinowski J."/>
            <person name="Zotchev S.B."/>
        </authorList>
    </citation>
    <scope>NUCLEOTIDE SEQUENCE [LARGE SCALE GENOMIC DNA]</scope>
    <source>
        <strain evidence="1 2">DSM 45943</strain>
    </source>
</reference>
<name>A0A221W1K6_9PSEU</name>
<accession>A0A221W1K6</accession>
<sequence>MLDELRTVLLDAAEDDWVYFAELESMILEITGSSDDLLRRAGEAAVQFVRDGTIIPGTLTETHGFTPWPTTPDESADRIHHEVTTMIRHGQDPLPGQICWFDIPDQTPE</sequence>
<dbReference type="EMBL" id="CP022521">
    <property type="protein sequence ID" value="ASO19608.1"/>
    <property type="molecule type" value="Genomic_DNA"/>
</dbReference>
<proteinExistence type="predicted"/>